<accession>A0A016WFF4</accession>
<comment type="caution">
    <text evidence="2">The sequence shown here is derived from an EMBL/GenBank/DDBJ whole genome shotgun (WGS) entry which is preliminary data.</text>
</comment>
<sequence length="188" mass="21623">MIIFSPMSGGPVRQRSGAWLSIMTAVSEGADLYCLTSPRDDTNWGFGTDLLRDLCEETIIQRPSLERRIHILLPYSDQNYGDTVPFITLSIRRANIPHYYTPSAAKRFLDATKRYYATHLRFEPYQRDPETKRRNGDSREGGEAEQQNRARNDHRELWNSGRGAAHRAGMRGRSSVTVPQGRVRQRQR</sequence>
<name>A0A016WFF4_9BILA</name>
<evidence type="ECO:0000313" key="3">
    <source>
        <dbReference type="Proteomes" id="UP000024635"/>
    </source>
</evidence>
<protein>
    <submittedName>
        <fullName evidence="2">Uncharacterized protein</fullName>
    </submittedName>
</protein>
<evidence type="ECO:0000313" key="2">
    <source>
        <dbReference type="EMBL" id="EYC38346.1"/>
    </source>
</evidence>
<evidence type="ECO:0000256" key="1">
    <source>
        <dbReference type="SAM" id="MobiDB-lite"/>
    </source>
</evidence>
<feature type="compositionally biased region" description="Basic and acidic residues" evidence="1">
    <location>
        <begin position="120"/>
        <end position="157"/>
    </location>
</feature>
<dbReference type="AlphaFoldDB" id="A0A016WFF4"/>
<proteinExistence type="predicted"/>
<feature type="region of interest" description="Disordered" evidence="1">
    <location>
        <begin position="120"/>
        <end position="188"/>
    </location>
</feature>
<organism evidence="2 3">
    <name type="scientific">Ancylostoma ceylanicum</name>
    <dbReference type="NCBI Taxonomy" id="53326"/>
    <lineage>
        <taxon>Eukaryota</taxon>
        <taxon>Metazoa</taxon>
        <taxon>Ecdysozoa</taxon>
        <taxon>Nematoda</taxon>
        <taxon>Chromadorea</taxon>
        <taxon>Rhabditida</taxon>
        <taxon>Rhabditina</taxon>
        <taxon>Rhabditomorpha</taxon>
        <taxon>Strongyloidea</taxon>
        <taxon>Ancylostomatidae</taxon>
        <taxon>Ancylostomatinae</taxon>
        <taxon>Ancylostoma</taxon>
    </lineage>
</organism>
<gene>
    <name evidence="2" type="primary">Acey_s0723.g1841</name>
    <name evidence="2" type="ORF">Y032_0723g1841</name>
</gene>
<reference evidence="3" key="1">
    <citation type="journal article" date="2015" name="Nat. Genet.">
        <title>The genome and transcriptome of the zoonotic hookworm Ancylostoma ceylanicum identify infection-specific gene families.</title>
        <authorList>
            <person name="Schwarz E.M."/>
            <person name="Hu Y."/>
            <person name="Antoshechkin I."/>
            <person name="Miller M.M."/>
            <person name="Sternberg P.W."/>
            <person name="Aroian R.V."/>
        </authorList>
    </citation>
    <scope>NUCLEOTIDE SEQUENCE</scope>
    <source>
        <strain evidence="3">HY135</strain>
    </source>
</reference>
<keyword evidence="3" id="KW-1185">Reference proteome</keyword>
<dbReference type="Proteomes" id="UP000024635">
    <property type="component" value="Unassembled WGS sequence"/>
</dbReference>
<dbReference type="EMBL" id="JARK01000323">
    <property type="protein sequence ID" value="EYC38346.1"/>
    <property type="molecule type" value="Genomic_DNA"/>
</dbReference>